<feature type="domain" description="Calcineurin-like phosphoesterase" evidence="3">
    <location>
        <begin position="131"/>
        <end position="327"/>
    </location>
</feature>
<dbReference type="SUPFAM" id="SSF56300">
    <property type="entry name" value="Metallo-dependent phosphatases"/>
    <property type="match status" value="1"/>
</dbReference>
<dbReference type="InterPro" id="IPR004843">
    <property type="entry name" value="Calcineurin-like_PHP"/>
</dbReference>
<gene>
    <name evidence="5" type="ORF">ACERK3_07380</name>
</gene>
<keyword evidence="1 2" id="KW-0732">Signal</keyword>
<feature type="domain" description="Purple acid phosphatase N-terminal" evidence="4">
    <location>
        <begin position="34"/>
        <end position="120"/>
    </location>
</feature>
<reference evidence="5 6" key="1">
    <citation type="submission" date="2024-08" db="EMBL/GenBank/DDBJ databases">
        <title>Whole-genome sequencing of halo(alkali)philic microorganisms from hypersaline lakes.</title>
        <authorList>
            <person name="Sorokin D.Y."/>
            <person name="Merkel A.Y."/>
            <person name="Messina E."/>
            <person name="Yakimov M."/>
        </authorList>
    </citation>
    <scope>NUCLEOTIDE SEQUENCE [LARGE SCALE GENOMIC DNA]</scope>
    <source>
        <strain evidence="5 6">AB-hyl4</strain>
    </source>
</reference>
<evidence type="ECO:0000313" key="5">
    <source>
        <dbReference type="EMBL" id="MFA9478118.1"/>
    </source>
</evidence>
<dbReference type="PANTHER" id="PTHR22953">
    <property type="entry name" value="ACID PHOSPHATASE RELATED"/>
    <property type="match status" value="1"/>
</dbReference>
<evidence type="ECO:0000313" key="6">
    <source>
        <dbReference type="Proteomes" id="UP001575105"/>
    </source>
</evidence>
<dbReference type="Pfam" id="PF16656">
    <property type="entry name" value="Pur_ac_phosph_N"/>
    <property type="match status" value="1"/>
</dbReference>
<dbReference type="InterPro" id="IPR008963">
    <property type="entry name" value="Purple_acid_Pase-like_N"/>
</dbReference>
<dbReference type="InterPro" id="IPR015914">
    <property type="entry name" value="PAPs_N"/>
</dbReference>
<dbReference type="CDD" id="cd00063">
    <property type="entry name" value="FN3"/>
    <property type="match status" value="1"/>
</dbReference>
<dbReference type="InterPro" id="IPR039331">
    <property type="entry name" value="PAPs-like"/>
</dbReference>
<sequence>MLKRPIESTGGLARSLTLLLALVALTPAARANDPLALYLTWQQDPTTTMTVQWHTLMDVSATSLMYRPLGETTWQTQSGAYTPFPDTPRHIHAVEITGLDPNRDYEFRLPGYSDTYKFRTMPADSSQPINFVVGGDIRQSQSRYRDMHDQVAKLDPMFAVIGGDLAYDDGRADRVNNWHQFFDAWRDRMVTPDGRLIPMLPVAGNHELTGGYTDSNDPNAGRTYFFDLFKFPGQPGPVAMDFGNYLSLVTLDTGHFVPVPEQNEWLDETLAERRERDVDHILPIYHIPAYPSSRDFDHRRITEVRDEWTPIFDKYDIDIAFEHHDHAYKRTPRIRAGEIDPTGVLYIGDGAWGASTRDVHDPDEAWWLDEAASVNHVIHMTILGEYRLLQVIDINGNIIDEYGFIPEPTSAALLLAGGLSLFARRRRQSA</sequence>
<dbReference type="Gene3D" id="2.60.40.380">
    <property type="entry name" value="Purple acid phosphatase-like, N-terminal"/>
    <property type="match status" value="1"/>
</dbReference>
<comment type="caution">
    <text evidence="5">The sequence shown here is derived from an EMBL/GenBank/DDBJ whole genome shotgun (WGS) entry which is preliminary data.</text>
</comment>
<accession>A0ABV4U769</accession>
<evidence type="ECO:0000256" key="1">
    <source>
        <dbReference type="ARBA" id="ARBA00022729"/>
    </source>
</evidence>
<dbReference type="NCBIfam" id="TIGR02595">
    <property type="entry name" value="PEP_CTERM"/>
    <property type="match status" value="1"/>
</dbReference>
<evidence type="ECO:0000256" key="2">
    <source>
        <dbReference type="SAM" id="SignalP"/>
    </source>
</evidence>
<dbReference type="Gene3D" id="3.60.21.10">
    <property type="match status" value="1"/>
</dbReference>
<dbReference type="Pfam" id="PF00149">
    <property type="entry name" value="Metallophos"/>
    <property type="match status" value="1"/>
</dbReference>
<feature type="signal peptide" evidence="2">
    <location>
        <begin position="1"/>
        <end position="31"/>
    </location>
</feature>
<dbReference type="InterPro" id="IPR013424">
    <property type="entry name" value="Ice-binding_C"/>
</dbReference>
<dbReference type="EMBL" id="JBGUBD010000004">
    <property type="protein sequence ID" value="MFA9478118.1"/>
    <property type="molecule type" value="Genomic_DNA"/>
</dbReference>
<dbReference type="InterPro" id="IPR003961">
    <property type="entry name" value="FN3_dom"/>
</dbReference>
<protein>
    <submittedName>
        <fullName evidence="5">Fibronectin type III domain-containing protein</fullName>
    </submittedName>
</protein>
<evidence type="ECO:0000259" key="4">
    <source>
        <dbReference type="Pfam" id="PF16656"/>
    </source>
</evidence>
<evidence type="ECO:0000259" key="3">
    <source>
        <dbReference type="Pfam" id="PF00149"/>
    </source>
</evidence>
<dbReference type="InterPro" id="IPR029052">
    <property type="entry name" value="Metallo-depent_PP-like"/>
</dbReference>
<proteinExistence type="predicted"/>
<keyword evidence="6" id="KW-1185">Reference proteome</keyword>
<feature type="chain" id="PRO_5046908768" evidence="2">
    <location>
        <begin position="32"/>
        <end position="430"/>
    </location>
</feature>
<organism evidence="5 6">
    <name type="scientific">Natronomicrosphaera hydrolytica</name>
    <dbReference type="NCBI Taxonomy" id="3242702"/>
    <lineage>
        <taxon>Bacteria</taxon>
        <taxon>Pseudomonadati</taxon>
        <taxon>Planctomycetota</taxon>
        <taxon>Phycisphaerae</taxon>
        <taxon>Phycisphaerales</taxon>
        <taxon>Phycisphaeraceae</taxon>
        <taxon>Natronomicrosphaera</taxon>
    </lineage>
</organism>
<dbReference type="SUPFAM" id="SSF49363">
    <property type="entry name" value="Purple acid phosphatase, N-terminal domain"/>
    <property type="match status" value="1"/>
</dbReference>
<dbReference type="RefSeq" id="WP_425345045.1">
    <property type="nucleotide sequence ID" value="NZ_JBGUBD010000004.1"/>
</dbReference>
<name>A0ABV4U769_9BACT</name>
<dbReference type="Proteomes" id="UP001575105">
    <property type="component" value="Unassembled WGS sequence"/>
</dbReference>
<dbReference type="PANTHER" id="PTHR22953:SF153">
    <property type="entry name" value="PURPLE ACID PHOSPHATASE"/>
    <property type="match status" value="1"/>
</dbReference>